<comment type="similarity">
    <text evidence="4">Belongs to the 4HPPD family.</text>
</comment>
<name>A0A8A4TTK6_SULCO</name>
<dbReference type="Gene3D" id="3.10.180.10">
    <property type="entry name" value="2,3-Dihydroxybiphenyl 1,2-Dioxygenase, domain 1"/>
    <property type="match status" value="2"/>
</dbReference>
<feature type="binding site" evidence="15">
    <location>
        <position position="170"/>
    </location>
    <ligand>
        <name>Fe cation</name>
        <dbReference type="ChEBI" id="CHEBI:24875"/>
    </ligand>
</feature>
<dbReference type="CDD" id="cd08342">
    <property type="entry name" value="HPPD_N_like"/>
    <property type="match status" value="1"/>
</dbReference>
<dbReference type="EC" id="1.13.11.27" evidence="17"/>
<feature type="domain" description="VOC" evidence="16">
    <location>
        <begin position="10"/>
        <end position="140"/>
    </location>
</feature>
<keyword evidence="8" id="KW-0677">Repeat</keyword>
<dbReference type="GO" id="GO:0046872">
    <property type="term" value="F:metal ion binding"/>
    <property type="evidence" value="ECO:0007669"/>
    <property type="project" value="UniProtKB-KW"/>
</dbReference>
<dbReference type="PANTHER" id="PTHR11959:SF1">
    <property type="entry name" value="4-HYDROXYPHENYLPYRUVATE DIOXYGENASE"/>
    <property type="match status" value="1"/>
</dbReference>
<keyword evidence="14" id="KW-0472">Membrane</keyword>
<evidence type="ECO:0000313" key="17">
    <source>
        <dbReference type="EMBL" id="QTD52372.1"/>
    </source>
</evidence>
<dbReference type="GO" id="GO:0005737">
    <property type="term" value="C:cytoplasm"/>
    <property type="evidence" value="ECO:0007669"/>
    <property type="project" value="UniProtKB-SubCell"/>
</dbReference>
<comment type="subunit">
    <text evidence="5">Homodimer.</text>
</comment>
<dbReference type="Pfam" id="PF00903">
    <property type="entry name" value="Glyoxalase"/>
    <property type="match status" value="1"/>
</dbReference>
<feature type="binding site" evidence="15">
    <location>
        <position position="332"/>
    </location>
    <ligand>
        <name>Fe cation</name>
        <dbReference type="ChEBI" id="CHEBI:24875"/>
    </ligand>
</feature>
<evidence type="ECO:0000256" key="10">
    <source>
        <dbReference type="ARBA" id="ARBA00022964"/>
    </source>
</evidence>
<feature type="binding site" evidence="15">
    <location>
        <position position="253"/>
    </location>
    <ligand>
        <name>Fe cation</name>
        <dbReference type="ChEBI" id="CHEBI:24875"/>
    </ligand>
</feature>
<keyword evidence="13" id="KW-0333">Golgi apparatus</keyword>
<keyword evidence="7 15" id="KW-0479">Metal-binding</keyword>
<feature type="domain" description="VOC" evidence="16">
    <location>
        <begin position="167"/>
        <end position="321"/>
    </location>
</feature>
<proteinExistence type="inferred from homology"/>
<dbReference type="SUPFAM" id="SSF54593">
    <property type="entry name" value="Glyoxalase/Bleomycin resistance protein/Dihydroxybiphenyl dioxygenase"/>
    <property type="match status" value="1"/>
</dbReference>
<sequence>MGYASTDIDGFDYVHYYSGTAKHSAFFYAAMFGFDIVGYQGPETGVRDRVSYLLKQDDLVMAISSAIVPEHEIHDFLSKHGDGVREISIRVKDPAEALAFAVEKGATKARDVEKIEDDHGTFVSASIQIYGDTLMNFVNRDDYAAVLPGYMPYEGPQFVGRKVGLSHIDHIVGNVGEGQMNVWAKFFEDTMDLETFVHFDKGDISTKYSALVSKVVRSKNSKVKFPINEPAEGLKKSQIEEFLEVNYGGGVQHIAIATDDIVNAIEAMEANGVQFIETPASYYEVIGDRAEGISEAIEDLKRLNILVDRDEEGYLLQLFTQPLGDRPTLFFEFIQREGCEGFGQNNFQSLFESIEREQAKRGNL</sequence>
<evidence type="ECO:0000256" key="15">
    <source>
        <dbReference type="PIRSR" id="PIRSR009283-1"/>
    </source>
</evidence>
<dbReference type="Proteomes" id="UP000663929">
    <property type="component" value="Chromosome"/>
</dbReference>
<evidence type="ECO:0000313" key="18">
    <source>
        <dbReference type="Proteomes" id="UP000663929"/>
    </source>
</evidence>
<dbReference type="GO" id="GO:0006572">
    <property type="term" value="P:L-tyrosine catabolic process"/>
    <property type="evidence" value="ECO:0007669"/>
    <property type="project" value="TreeGrafter"/>
</dbReference>
<evidence type="ECO:0000259" key="16">
    <source>
        <dbReference type="PROSITE" id="PS51819"/>
    </source>
</evidence>
<reference evidence="17" key="1">
    <citation type="submission" date="2021-03" db="EMBL/GenBank/DDBJ databases">
        <title>Acanthopleuribacteraceae sp. M133.</title>
        <authorList>
            <person name="Wang G."/>
        </authorList>
    </citation>
    <scope>NUCLEOTIDE SEQUENCE</scope>
    <source>
        <strain evidence="17">M133</strain>
    </source>
</reference>
<keyword evidence="11 17" id="KW-0560">Oxidoreductase</keyword>
<keyword evidence="12 15" id="KW-0408">Iron</keyword>
<comment type="cofactor">
    <cofactor evidence="15">
        <name>Fe cation</name>
        <dbReference type="ChEBI" id="CHEBI:24875"/>
    </cofactor>
    <text evidence="15">Binds 1 Fe cation per subunit.</text>
</comment>
<evidence type="ECO:0000256" key="1">
    <source>
        <dbReference type="ARBA" id="ARBA00004395"/>
    </source>
</evidence>
<dbReference type="CDD" id="cd07250">
    <property type="entry name" value="HPPD_C_like"/>
    <property type="match status" value="1"/>
</dbReference>
<dbReference type="InterPro" id="IPR037523">
    <property type="entry name" value="VOC_core"/>
</dbReference>
<dbReference type="InterPro" id="IPR005956">
    <property type="entry name" value="4OHPhenylPyrv_dOase"/>
</dbReference>
<dbReference type="PANTHER" id="PTHR11959">
    <property type="entry name" value="4-HYDROXYPHENYLPYRUVATE DIOXYGENASE"/>
    <property type="match status" value="1"/>
</dbReference>
<dbReference type="NCBIfam" id="TIGR01263">
    <property type="entry name" value="4HPPD"/>
    <property type="match status" value="1"/>
</dbReference>
<dbReference type="InterPro" id="IPR041736">
    <property type="entry name" value="4OHPhenylPyrv_dOase_N"/>
</dbReference>
<dbReference type="PROSITE" id="PS51819">
    <property type="entry name" value="VOC"/>
    <property type="match status" value="2"/>
</dbReference>
<evidence type="ECO:0000256" key="8">
    <source>
        <dbReference type="ARBA" id="ARBA00022737"/>
    </source>
</evidence>
<keyword evidence="9" id="KW-0256">Endoplasmic reticulum</keyword>
<gene>
    <name evidence="17" type="primary">hppD</name>
    <name evidence="17" type="ORF">J3U87_07855</name>
</gene>
<protein>
    <submittedName>
        <fullName evidence="17">4-hydroxyphenylpyruvate dioxygenase</fullName>
        <ecNumber evidence="17">1.13.11.27</ecNumber>
    </submittedName>
</protein>
<evidence type="ECO:0000256" key="7">
    <source>
        <dbReference type="ARBA" id="ARBA00022723"/>
    </source>
</evidence>
<evidence type="ECO:0000256" key="2">
    <source>
        <dbReference type="ARBA" id="ARBA00004406"/>
    </source>
</evidence>
<dbReference type="GO" id="GO:0003868">
    <property type="term" value="F:4-hydroxyphenylpyruvate dioxygenase activity"/>
    <property type="evidence" value="ECO:0007669"/>
    <property type="project" value="UniProtKB-EC"/>
</dbReference>
<dbReference type="InterPro" id="IPR029068">
    <property type="entry name" value="Glyas_Bleomycin-R_OHBP_Dase"/>
</dbReference>
<dbReference type="FunFam" id="3.10.180.10:FF:000022">
    <property type="entry name" value="4-hydroxyphenylpyruvate dioxygenase"/>
    <property type="match status" value="1"/>
</dbReference>
<dbReference type="KEGG" id="scor:J3U87_07855"/>
<dbReference type="InterPro" id="IPR004360">
    <property type="entry name" value="Glyas_Fos-R_dOase_dom"/>
</dbReference>
<comment type="subcellular location">
    <subcellularLocation>
        <location evidence="3">Cytoplasm</location>
    </subcellularLocation>
    <subcellularLocation>
        <location evidence="2">Endoplasmic reticulum membrane</location>
        <topology evidence="2">Peripheral membrane protein</topology>
    </subcellularLocation>
    <subcellularLocation>
        <location evidence="1">Golgi apparatus membrane</location>
        <topology evidence="1">Peripheral membrane protein</topology>
    </subcellularLocation>
</comment>
<keyword evidence="6" id="KW-0963">Cytoplasm</keyword>
<keyword evidence="10 17" id="KW-0223">Dioxygenase</keyword>
<dbReference type="AlphaFoldDB" id="A0A8A4TTK6"/>
<dbReference type="GO" id="GO:0042802">
    <property type="term" value="F:identical protein binding"/>
    <property type="evidence" value="ECO:0007669"/>
    <property type="project" value="UniProtKB-ARBA"/>
</dbReference>
<evidence type="ECO:0000256" key="9">
    <source>
        <dbReference type="ARBA" id="ARBA00022824"/>
    </source>
</evidence>
<evidence type="ECO:0000256" key="12">
    <source>
        <dbReference type="ARBA" id="ARBA00023004"/>
    </source>
</evidence>
<evidence type="ECO:0000256" key="11">
    <source>
        <dbReference type="ARBA" id="ARBA00023002"/>
    </source>
</evidence>
<accession>A0A8A4TTK6</accession>
<dbReference type="PIRSF" id="PIRSF009283">
    <property type="entry name" value="HPP_dOase"/>
    <property type="match status" value="1"/>
</dbReference>
<evidence type="ECO:0000256" key="6">
    <source>
        <dbReference type="ARBA" id="ARBA00022490"/>
    </source>
</evidence>
<dbReference type="RefSeq" id="WP_237382480.1">
    <property type="nucleotide sequence ID" value="NZ_CP071793.1"/>
</dbReference>
<keyword evidence="18" id="KW-1185">Reference proteome</keyword>
<evidence type="ECO:0000256" key="3">
    <source>
        <dbReference type="ARBA" id="ARBA00004496"/>
    </source>
</evidence>
<evidence type="ECO:0000256" key="5">
    <source>
        <dbReference type="ARBA" id="ARBA00011738"/>
    </source>
</evidence>
<organism evidence="17 18">
    <name type="scientific">Sulfidibacter corallicola</name>
    <dbReference type="NCBI Taxonomy" id="2818388"/>
    <lineage>
        <taxon>Bacteria</taxon>
        <taxon>Pseudomonadati</taxon>
        <taxon>Acidobacteriota</taxon>
        <taxon>Holophagae</taxon>
        <taxon>Acanthopleuribacterales</taxon>
        <taxon>Acanthopleuribacteraceae</taxon>
        <taxon>Sulfidibacter</taxon>
    </lineage>
</organism>
<evidence type="ECO:0000256" key="13">
    <source>
        <dbReference type="ARBA" id="ARBA00023034"/>
    </source>
</evidence>
<dbReference type="EMBL" id="CP071793">
    <property type="protein sequence ID" value="QTD52372.1"/>
    <property type="molecule type" value="Genomic_DNA"/>
</dbReference>
<evidence type="ECO:0000256" key="14">
    <source>
        <dbReference type="ARBA" id="ARBA00023136"/>
    </source>
</evidence>
<dbReference type="InterPro" id="IPR041735">
    <property type="entry name" value="4OHPhenylPyrv_dOase_C"/>
</dbReference>
<evidence type="ECO:0000256" key="4">
    <source>
        <dbReference type="ARBA" id="ARBA00005877"/>
    </source>
</evidence>